<evidence type="ECO:0000256" key="1">
    <source>
        <dbReference type="ARBA" id="ARBA00012493"/>
    </source>
</evidence>
<dbReference type="PANTHER" id="PTHR35046">
    <property type="entry name" value="ZINC KNUCKLE (CCHC-TYPE) FAMILY PROTEIN"/>
    <property type="match status" value="1"/>
</dbReference>
<dbReference type="GO" id="GO:0003964">
    <property type="term" value="F:RNA-directed DNA polymerase activity"/>
    <property type="evidence" value="ECO:0007669"/>
    <property type="project" value="UniProtKB-KW"/>
</dbReference>
<evidence type="ECO:0000259" key="10">
    <source>
        <dbReference type="Pfam" id="PF24626"/>
    </source>
</evidence>
<dbReference type="EC" id="2.7.7.49" evidence="1"/>
<evidence type="ECO:0000256" key="5">
    <source>
        <dbReference type="ARBA" id="ARBA00022759"/>
    </source>
</evidence>
<evidence type="ECO:0000256" key="7">
    <source>
        <dbReference type="ARBA" id="ARBA00022918"/>
    </source>
</evidence>
<reference evidence="11 12" key="1">
    <citation type="journal article" date="2021" name="Commun. Biol.">
        <title>The genome of Shorea leprosula (Dipterocarpaceae) highlights the ecological relevance of drought in aseasonal tropical rainforests.</title>
        <authorList>
            <person name="Ng K.K.S."/>
            <person name="Kobayashi M.J."/>
            <person name="Fawcett J.A."/>
            <person name="Hatakeyama M."/>
            <person name="Paape T."/>
            <person name="Ng C.H."/>
            <person name="Ang C.C."/>
            <person name="Tnah L.H."/>
            <person name="Lee C.T."/>
            <person name="Nishiyama T."/>
            <person name="Sese J."/>
            <person name="O'Brien M.J."/>
            <person name="Copetti D."/>
            <person name="Mohd Noor M.I."/>
            <person name="Ong R.C."/>
            <person name="Putra M."/>
            <person name="Sireger I.Z."/>
            <person name="Indrioko S."/>
            <person name="Kosugi Y."/>
            <person name="Izuno A."/>
            <person name="Isagi Y."/>
            <person name="Lee S.L."/>
            <person name="Shimizu K.K."/>
        </authorList>
    </citation>
    <scope>NUCLEOTIDE SEQUENCE [LARGE SCALE GENOMIC DNA]</scope>
    <source>
        <strain evidence="11">214</strain>
    </source>
</reference>
<feature type="region of interest" description="Disordered" evidence="8">
    <location>
        <begin position="719"/>
        <end position="738"/>
    </location>
</feature>
<name>A0AAV5MPI6_9ROSI</name>
<dbReference type="Gene3D" id="3.10.10.10">
    <property type="entry name" value="HIV Type 1 Reverse Transcriptase, subunit A, domain 1"/>
    <property type="match status" value="1"/>
</dbReference>
<dbReference type="Gene3D" id="2.40.70.10">
    <property type="entry name" value="Acid Proteases"/>
    <property type="match status" value="1"/>
</dbReference>
<evidence type="ECO:0000256" key="4">
    <source>
        <dbReference type="ARBA" id="ARBA00022722"/>
    </source>
</evidence>
<feature type="region of interest" description="Disordered" evidence="8">
    <location>
        <begin position="312"/>
        <end position="332"/>
    </location>
</feature>
<keyword evidence="5" id="KW-0255">Endonuclease</keyword>
<dbReference type="EMBL" id="BPVZ01000384">
    <property type="protein sequence ID" value="GKV50651.1"/>
    <property type="molecule type" value="Genomic_DNA"/>
</dbReference>
<dbReference type="Proteomes" id="UP001054252">
    <property type="component" value="Unassembled WGS sequence"/>
</dbReference>
<evidence type="ECO:0000313" key="11">
    <source>
        <dbReference type="EMBL" id="GKV50651.1"/>
    </source>
</evidence>
<dbReference type="InterPro" id="IPR021109">
    <property type="entry name" value="Peptidase_aspartic_dom_sf"/>
</dbReference>
<dbReference type="GO" id="GO:0004519">
    <property type="term" value="F:endonuclease activity"/>
    <property type="evidence" value="ECO:0007669"/>
    <property type="project" value="UniProtKB-KW"/>
</dbReference>
<dbReference type="Gene3D" id="3.30.70.270">
    <property type="match status" value="1"/>
</dbReference>
<evidence type="ECO:0000256" key="3">
    <source>
        <dbReference type="ARBA" id="ARBA00022695"/>
    </source>
</evidence>
<dbReference type="CDD" id="cd00303">
    <property type="entry name" value="retropepsin_like"/>
    <property type="match status" value="1"/>
</dbReference>
<evidence type="ECO:0000256" key="8">
    <source>
        <dbReference type="SAM" id="MobiDB-lite"/>
    </source>
</evidence>
<comment type="caution">
    <text evidence="11">The sequence shown here is derived from an EMBL/GenBank/DDBJ whole genome shotgun (WGS) entry which is preliminary data.</text>
</comment>
<feature type="domain" description="Reverse transcriptase RNase H-like" evidence="9">
    <location>
        <begin position="540"/>
        <end position="599"/>
    </location>
</feature>
<sequence>MSSSDDKSTTRSHHVDESFMLKAMQQQFQRLDIMNDANDDFDDDYEDAFNNEPKTQNMDRIMRGSIKMKIPPFQGKNDPDVYLEWEKKVELVFDCHNYSEKKKVKLAAVEFTNYAVVWWDQLVLSFTTTVISISDCKALLKGPKVLRIITKRWKLQWRALNVQAKEDDEVQRDNIFHMRCHVKYKVCSVIIDGGSCTNVASTVLVEKLNMTKHPRPYKLQWLNDCGEIKVNKQVLVSFSIGRYKDVVLCDVVPMHAGHLLLGRPWQYDRRVTHDGFKNRYSFVMEWKTITLAPLSPRQVYEDQLRVKKESELRNESELEGMKNKEKTAEKESKKREKIESIENKERKSVSVYAKESDVKATFFAKQLVFVLLYKDAYFNSNELNDSLPSVVKSLLQDFKDVFPEDIPNGLPPIRGIEHQIDFIPSATIPNRPAYRSNPNETKELQKQVEELMKKGHVRESMSPCAVLMLLVPKKDGTWSMCVDCCAVNKITVKYRIPILRLDDMLDELHGSCKICSIRPFKASRIFLALALMTGSPRMSLNYPTYDKEMYALVRALETLQHYLWPEEFVHTNHESLKHLKGQGKLNRRHTKWVEFLETFPYVIKYKQGKENIVANALSHRRLRQNIEQRTKQYANQANKGHKKVVFEPGHWVWVHIRKERFLAQRHYKLQPKGDGSFQVIARINDNTYKLELPGEYNVSATFNVSDLSPFDVGDDLRTNPFKERGNDGNQDDPTCTTSRDPLHILGGLVTRARAKKMREALNGLIEQIWVDSNMQQVNRSLDDYQGMVNIIQIQEKLN</sequence>
<dbReference type="Pfam" id="PF17917">
    <property type="entry name" value="RT_RNaseH"/>
    <property type="match status" value="1"/>
</dbReference>
<dbReference type="SUPFAM" id="SSF56672">
    <property type="entry name" value="DNA/RNA polymerases"/>
    <property type="match status" value="1"/>
</dbReference>
<keyword evidence="2" id="KW-0808">Transferase</keyword>
<evidence type="ECO:0000256" key="2">
    <source>
        <dbReference type="ARBA" id="ARBA00022679"/>
    </source>
</evidence>
<evidence type="ECO:0000313" key="12">
    <source>
        <dbReference type="Proteomes" id="UP001054252"/>
    </source>
</evidence>
<dbReference type="CDD" id="cd09274">
    <property type="entry name" value="RNase_HI_RT_Ty3"/>
    <property type="match status" value="1"/>
</dbReference>
<protein>
    <recommendedName>
        <fullName evidence="1">RNA-directed DNA polymerase</fullName>
        <ecNumber evidence="1">2.7.7.49</ecNumber>
    </recommendedName>
</protein>
<dbReference type="GO" id="GO:0016787">
    <property type="term" value="F:hydrolase activity"/>
    <property type="evidence" value="ECO:0007669"/>
    <property type="project" value="UniProtKB-KW"/>
</dbReference>
<dbReference type="Pfam" id="PF24626">
    <property type="entry name" value="SH3_Tf2-1"/>
    <property type="match status" value="1"/>
</dbReference>
<keyword evidence="12" id="KW-1185">Reference proteome</keyword>
<dbReference type="InterPro" id="IPR043502">
    <property type="entry name" value="DNA/RNA_pol_sf"/>
</dbReference>
<dbReference type="InterPro" id="IPR041373">
    <property type="entry name" value="RT_RNaseH"/>
</dbReference>
<feature type="compositionally biased region" description="Polar residues" evidence="8">
    <location>
        <begin position="727"/>
        <end position="738"/>
    </location>
</feature>
<proteinExistence type="predicted"/>
<keyword evidence="3" id="KW-0548">Nucleotidyltransferase</keyword>
<keyword evidence="6" id="KW-0378">Hydrolase</keyword>
<dbReference type="AlphaFoldDB" id="A0AAV5MPI6"/>
<evidence type="ECO:0000256" key="6">
    <source>
        <dbReference type="ARBA" id="ARBA00022801"/>
    </source>
</evidence>
<dbReference type="InterPro" id="IPR043128">
    <property type="entry name" value="Rev_trsase/Diguanyl_cyclase"/>
</dbReference>
<dbReference type="PANTHER" id="PTHR35046:SF9">
    <property type="entry name" value="RNA-DIRECTED DNA POLYMERASE"/>
    <property type="match status" value="1"/>
</dbReference>
<gene>
    <name evidence="11" type="ORF">SLEP1_g57352</name>
</gene>
<dbReference type="InterPro" id="IPR056924">
    <property type="entry name" value="SH3_Tf2-1"/>
</dbReference>
<accession>A0AAV5MPI6</accession>
<organism evidence="11 12">
    <name type="scientific">Rubroshorea leprosula</name>
    <dbReference type="NCBI Taxonomy" id="152421"/>
    <lineage>
        <taxon>Eukaryota</taxon>
        <taxon>Viridiplantae</taxon>
        <taxon>Streptophyta</taxon>
        <taxon>Embryophyta</taxon>
        <taxon>Tracheophyta</taxon>
        <taxon>Spermatophyta</taxon>
        <taxon>Magnoliopsida</taxon>
        <taxon>eudicotyledons</taxon>
        <taxon>Gunneridae</taxon>
        <taxon>Pentapetalae</taxon>
        <taxon>rosids</taxon>
        <taxon>malvids</taxon>
        <taxon>Malvales</taxon>
        <taxon>Dipterocarpaceae</taxon>
        <taxon>Rubroshorea</taxon>
    </lineage>
</organism>
<keyword evidence="7" id="KW-0695">RNA-directed DNA polymerase</keyword>
<keyword evidence="4" id="KW-0540">Nuclease</keyword>
<evidence type="ECO:0000259" key="9">
    <source>
        <dbReference type="Pfam" id="PF17917"/>
    </source>
</evidence>
<feature type="domain" description="Tf2-1-like SH3-like" evidence="10">
    <location>
        <begin position="649"/>
        <end position="710"/>
    </location>
</feature>